<evidence type="ECO:0000313" key="1">
    <source>
        <dbReference type="EMBL" id="KAI0042197.1"/>
    </source>
</evidence>
<reference evidence="1" key="2">
    <citation type="journal article" date="2022" name="New Phytol.">
        <title>Evolutionary transition to the ectomycorrhizal habit in the genomes of a hyperdiverse lineage of mushroom-forming fungi.</title>
        <authorList>
            <person name="Looney B."/>
            <person name="Miyauchi S."/>
            <person name="Morin E."/>
            <person name="Drula E."/>
            <person name="Courty P.E."/>
            <person name="Kohler A."/>
            <person name="Kuo A."/>
            <person name="LaButti K."/>
            <person name="Pangilinan J."/>
            <person name="Lipzen A."/>
            <person name="Riley R."/>
            <person name="Andreopoulos W."/>
            <person name="He G."/>
            <person name="Johnson J."/>
            <person name="Nolan M."/>
            <person name="Tritt A."/>
            <person name="Barry K.W."/>
            <person name="Grigoriev I.V."/>
            <person name="Nagy L.G."/>
            <person name="Hibbett D."/>
            <person name="Henrissat B."/>
            <person name="Matheny P.B."/>
            <person name="Labbe J."/>
            <person name="Martin F.M."/>
        </authorList>
    </citation>
    <scope>NUCLEOTIDE SEQUENCE</scope>
    <source>
        <strain evidence="1">FP105234-sp</strain>
    </source>
</reference>
<gene>
    <name evidence="1" type="ORF">FA95DRAFT_1525655</name>
</gene>
<sequence>MAHVFETFKRKIKELYGEESLEWWDRSYIVDWLVATAVLFLAYFVEGLPVFERDFKLDDPLISHPHTHQRISGHTNVLIALVVPMTASGIVGGARSSVVEIHHGILAAWSGRALNSIITEALKNRVGRLRPDFLARCAWDAAAQACTGNAGDITDGRRSFPSGHSSTAFTGMTFLTLFIAGKTASLCFSVPGPPRSILGSRLVRLMLTLSPLAWATWVAISRVEDYRHHKEDVIVGSTIGAISAAICYLIFWPSPFAAANFRMESTGRPRLLYQKHDLRGNSRDGYELTGLEHDVEAV</sequence>
<protein>
    <submittedName>
        <fullName evidence="1">Lipid phosphate phosphatase 1</fullName>
    </submittedName>
</protein>
<dbReference type="Proteomes" id="UP000814033">
    <property type="component" value="Unassembled WGS sequence"/>
</dbReference>
<evidence type="ECO:0000313" key="2">
    <source>
        <dbReference type="Proteomes" id="UP000814033"/>
    </source>
</evidence>
<reference evidence="1" key="1">
    <citation type="submission" date="2021-02" db="EMBL/GenBank/DDBJ databases">
        <authorList>
            <consortium name="DOE Joint Genome Institute"/>
            <person name="Ahrendt S."/>
            <person name="Looney B.P."/>
            <person name="Miyauchi S."/>
            <person name="Morin E."/>
            <person name="Drula E."/>
            <person name="Courty P.E."/>
            <person name="Chicoki N."/>
            <person name="Fauchery L."/>
            <person name="Kohler A."/>
            <person name="Kuo A."/>
            <person name="Labutti K."/>
            <person name="Pangilinan J."/>
            <person name="Lipzen A."/>
            <person name="Riley R."/>
            <person name="Andreopoulos W."/>
            <person name="He G."/>
            <person name="Johnson J."/>
            <person name="Barry K.W."/>
            <person name="Grigoriev I.V."/>
            <person name="Nagy L."/>
            <person name="Hibbett D."/>
            <person name="Henrissat B."/>
            <person name="Matheny P.B."/>
            <person name="Labbe J."/>
            <person name="Martin F."/>
        </authorList>
    </citation>
    <scope>NUCLEOTIDE SEQUENCE</scope>
    <source>
        <strain evidence="1">FP105234-sp</strain>
    </source>
</reference>
<name>A0ACB8RE65_9AGAM</name>
<comment type="caution">
    <text evidence="1">The sequence shown here is derived from an EMBL/GenBank/DDBJ whole genome shotgun (WGS) entry which is preliminary data.</text>
</comment>
<accession>A0ACB8RE65</accession>
<organism evidence="1 2">
    <name type="scientific">Auriscalpium vulgare</name>
    <dbReference type="NCBI Taxonomy" id="40419"/>
    <lineage>
        <taxon>Eukaryota</taxon>
        <taxon>Fungi</taxon>
        <taxon>Dikarya</taxon>
        <taxon>Basidiomycota</taxon>
        <taxon>Agaricomycotina</taxon>
        <taxon>Agaricomycetes</taxon>
        <taxon>Russulales</taxon>
        <taxon>Auriscalpiaceae</taxon>
        <taxon>Auriscalpium</taxon>
    </lineage>
</organism>
<proteinExistence type="predicted"/>
<dbReference type="EMBL" id="MU276079">
    <property type="protein sequence ID" value="KAI0042197.1"/>
    <property type="molecule type" value="Genomic_DNA"/>
</dbReference>
<keyword evidence="2" id="KW-1185">Reference proteome</keyword>